<keyword evidence="4" id="KW-1185">Reference proteome</keyword>
<organism evidence="5">
    <name type="scientific">Soboliphyme baturini</name>
    <dbReference type="NCBI Taxonomy" id="241478"/>
    <lineage>
        <taxon>Eukaryota</taxon>
        <taxon>Metazoa</taxon>
        <taxon>Ecdysozoa</taxon>
        <taxon>Nematoda</taxon>
        <taxon>Enoplea</taxon>
        <taxon>Dorylaimia</taxon>
        <taxon>Dioctophymatida</taxon>
        <taxon>Dioctophymatoidea</taxon>
        <taxon>Soboliphymatidae</taxon>
        <taxon>Soboliphyme</taxon>
    </lineage>
</organism>
<evidence type="ECO:0000256" key="1">
    <source>
        <dbReference type="SAM" id="MobiDB-lite"/>
    </source>
</evidence>
<keyword evidence="2" id="KW-1133">Transmembrane helix</keyword>
<reference evidence="3 4" key="2">
    <citation type="submission" date="2018-11" db="EMBL/GenBank/DDBJ databases">
        <authorList>
            <consortium name="Pathogen Informatics"/>
        </authorList>
    </citation>
    <scope>NUCLEOTIDE SEQUENCE [LARGE SCALE GENOMIC DNA]</scope>
</reference>
<evidence type="ECO:0000313" key="5">
    <source>
        <dbReference type="WBParaSite" id="SBAD_0001073201-mRNA-1"/>
    </source>
</evidence>
<protein>
    <submittedName>
        <fullName evidence="3 5">Uncharacterized protein</fullName>
    </submittedName>
</protein>
<proteinExistence type="predicted"/>
<gene>
    <name evidence="3" type="ORF">SBAD_LOCUS10367</name>
</gene>
<evidence type="ECO:0000313" key="3">
    <source>
        <dbReference type="EMBL" id="VDP31285.1"/>
    </source>
</evidence>
<feature type="transmembrane region" description="Helical" evidence="2">
    <location>
        <begin position="75"/>
        <end position="97"/>
    </location>
</feature>
<keyword evidence="2" id="KW-0812">Transmembrane</keyword>
<dbReference type="EMBL" id="UZAM01013977">
    <property type="protein sequence ID" value="VDP31285.1"/>
    <property type="molecule type" value="Genomic_DNA"/>
</dbReference>
<feature type="region of interest" description="Disordered" evidence="1">
    <location>
        <begin position="1"/>
        <end position="32"/>
    </location>
</feature>
<sequence>MKILDPRHSSTDMSTTVVGEETHCSSVKGRDSKRKTTTFVLEPVMVTTYRQPSDTGCHEPPPEVLSPRHRQIRRVVMAIGVSLTVVCVILVAVSLVLGQRTDRNGKSPVKSIFVR</sequence>
<dbReference type="Proteomes" id="UP000270296">
    <property type="component" value="Unassembled WGS sequence"/>
</dbReference>
<accession>A0A183J3B9</accession>
<reference evidence="5" key="1">
    <citation type="submission" date="2016-06" db="UniProtKB">
        <authorList>
            <consortium name="WormBaseParasite"/>
        </authorList>
    </citation>
    <scope>IDENTIFICATION</scope>
</reference>
<evidence type="ECO:0000256" key="2">
    <source>
        <dbReference type="SAM" id="Phobius"/>
    </source>
</evidence>
<dbReference type="AlphaFoldDB" id="A0A183J3B9"/>
<name>A0A183J3B9_9BILA</name>
<evidence type="ECO:0000313" key="4">
    <source>
        <dbReference type="Proteomes" id="UP000270296"/>
    </source>
</evidence>
<feature type="compositionally biased region" description="Basic and acidic residues" evidence="1">
    <location>
        <begin position="1"/>
        <end position="10"/>
    </location>
</feature>
<dbReference type="WBParaSite" id="SBAD_0001073201-mRNA-1">
    <property type="protein sequence ID" value="SBAD_0001073201-mRNA-1"/>
    <property type="gene ID" value="SBAD_0001073201"/>
</dbReference>
<keyword evidence="2" id="KW-0472">Membrane</keyword>